<evidence type="ECO:0000313" key="8">
    <source>
        <dbReference type="Proteomes" id="UP000054279"/>
    </source>
</evidence>
<dbReference type="SUPFAM" id="SSF51905">
    <property type="entry name" value="FAD/NAD(P)-binding domain"/>
    <property type="match status" value="1"/>
</dbReference>
<feature type="domain" description="Glucose-methanol-choline oxidoreductase C-terminal" evidence="6">
    <location>
        <begin position="250"/>
        <end position="338"/>
    </location>
</feature>
<dbReference type="InterPro" id="IPR000172">
    <property type="entry name" value="GMC_OxRdtase_N"/>
</dbReference>
<dbReference type="SUPFAM" id="SSF54373">
    <property type="entry name" value="FAD-linked reductases, C-terminal domain"/>
    <property type="match status" value="1"/>
</dbReference>
<evidence type="ECO:0000256" key="2">
    <source>
        <dbReference type="ARBA" id="ARBA00010790"/>
    </source>
</evidence>
<dbReference type="Pfam" id="PF00732">
    <property type="entry name" value="GMC_oxred_N"/>
    <property type="match status" value="1"/>
</dbReference>
<dbReference type="HOGENOM" id="CLU_002865_0_1_1"/>
<organism evidence="7 8">
    <name type="scientific">Sphaerobolus stellatus (strain SS14)</name>
    <dbReference type="NCBI Taxonomy" id="990650"/>
    <lineage>
        <taxon>Eukaryota</taxon>
        <taxon>Fungi</taxon>
        <taxon>Dikarya</taxon>
        <taxon>Basidiomycota</taxon>
        <taxon>Agaricomycotina</taxon>
        <taxon>Agaricomycetes</taxon>
        <taxon>Phallomycetidae</taxon>
        <taxon>Geastrales</taxon>
        <taxon>Sphaerobolaceae</taxon>
        <taxon>Sphaerobolus</taxon>
    </lineage>
</organism>
<gene>
    <name evidence="7" type="ORF">M422DRAFT_253153</name>
</gene>
<dbReference type="Gene3D" id="3.50.50.60">
    <property type="entry name" value="FAD/NAD(P)-binding domain"/>
    <property type="match status" value="1"/>
</dbReference>
<keyword evidence="3" id="KW-0285">Flavoprotein</keyword>
<dbReference type="PANTHER" id="PTHR11552:SF147">
    <property type="entry name" value="CHOLINE DEHYDROGENASE, MITOCHONDRIAL"/>
    <property type="match status" value="1"/>
</dbReference>
<dbReference type="GO" id="GO:0016614">
    <property type="term" value="F:oxidoreductase activity, acting on CH-OH group of donors"/>
    <property type="evidence" value="ECO:0007669"/>
    <property type="project" value="InterPro"/>
</dbReference>
<protein>
    <submittedName>
        <fullName evidence="7">Unplaced genomic scaffold SPHSTscaffold_47, whole genome shotgun sequence</fullName>
    </submittedName>
</protein>
<accession>A0A0C9VYM2</accession>
<dbReference type="Proteomes" id="UP000054279">
    <property type="component" value="Unassembled WGS sequence"/>
</dbReference>
<proteinExistence type="inferred from homology"/>
<dbReference type="InterPro" id="IPR007867">
    <property type="entry name" value="GMC_OxRtase_C"/>
</dbReference>
<evidence type="ECO:0000259" key="5">
    <source>
        <dbReference type="Pfam" id="PF00732"/>
    </source>
</evidence>
<reference evidence="7 8" key="1">
    <citation type="submission" date="2014-06" db="EMBL/GenBank/DDBJ databases">
        <title>Evolutionary Origins and Diversification of the Mycorrhizal Mutualists.</title>
        <authorList>
            <consortium name="DOE Joint Genome Institute"/>
            <consortium name="Mycorrhizal Genomics Consortium"/>
            <person name="Kohler A."/>
            <person name="Kuo A."/>
            <person name="Nagy L.G."/>
            <person name="Floudas D."/>
            <person name="Copeland A."/>
            <person name="Barry K.W."/>
            <person name="Cichocki N."/>
            <person name="Veneault-Fourrey C."/>
            <person name="LaButti K."/>
            <person name="Lindquist E.A."/>
            <person name="Lipzen A."/>
            <person name="Lundell T."/>
            <person name="Morin E."/>
            <person name="Murat C."/>
            <person name="Riley R."/>
            <person name="Ohm R."/>
            <person name="Sun H."/>
            <person name="Tunlid A."/>
            <person name="Henrissat B."/>
            <person name="Grigoriev I.V."/>
            <person name="Hibbett D.S."/>
            <person name="Martin F."/>
        </authorList>
    </citation>
    <scope>NUCLEOTIDE SEQUENCE [LARGE SCALE GENOMIC DNA]</scope>
    <source>
        <strain evidence="7 8">SS14</strain>
    </source>
</reference>
<dbReference type="InterPro" id="IPR036188">
    <property type="entry name" value="FAD/NAD-bd_sf"/>
</dbReference>
<evidence type="ECO:0000256" key="3">
    <source>
        <dbReference type="ARBA" id="ARBA00022630"/>
    </source>
</evidence>
<evidence type="ECO:0000256" key="1">
    <source>
        <dbReference type="ARBA" id="ARBA00001974"/>
    </source>
</evidence>
<dbReference type="Pfam" id="PF05199">
    <property type="entry name" value="GMC_oxred_C"/>
    <property type="match status" value="1"/>
</dbReference>
<evidence type="ECO:0000256" key="4">
    <source>
        <dbReference type="ARBA" id="ARBA00022827"/>
    </source>
</evidence>
<dbReference type="PANTHER" id="PTHR11552">
    <property type="entry name" value="GLUCOSE-METHANOL-CHOLINE GMC OXIDOREDUCTASE"/>
    <property type="match status" value="1"/>
</dbReference>
<dbReference type="AlphaFoldDB" id="A0A0C9VYM2"/>
<dbReference type="Gene3D" id="3.30.560.10">
    <property type="entry name" value="Glucose Oxidase, domain 3"/>
    <property type="match status" value="1"/>
</dbReference>
<comment type="cofactor">
    <cofactor evidence="1">
        <name>FAD</name>
        <dbReference type="ChEBI" id="CHEBI:57692"/>
    </cofactor>
</comment>
<keyword evidence="8" id="KW-1185">Reference proteome</keyword>
<name>A0A0C9VYM2_SPHS4</name>
<comment type="similarity">
    <text evidence="2">Belongs to the GMC oxidoreductase family.</text>
</comment>
<sequence length="345" mass="38370">MSNSRSIARLLNSRSNGLLSRISRASVKSAASALNTPFVPDIDVNAPTVPSSPRSTSPQIATIATNTIAIRVVFHVGEQNPRVNGMEMRNANARNGQPGTYFAKARREVVICCGALVAPHLLMLSGIGLQEHLKKHGITTIVHSPDVGCNLIMSIFPNVVHPSSRLPPRLNQKALGRHPRTLRYLLSKRNLFSSPFVHMAIFLPTRLLSSGTIIPHTPSDLEISNPANVPDMEINPITVSGVNGPIRGYRSVGPVRLASADLYERPNVDLNFFDNPEDLQVLRNGVKLAMRLAEQIREQEYPMTDLHLPKSENDDDIDEFVRKQERTTYHYACACRMVHWRKTVW</sequence>
<keyword evidence="4" id="KW-0274">FAD</keyword>
<dbReference type="GO" id="GO:0050660">
    <property type="term" value="F:flavin adenine dinucleotide binding"/>
    <property type="evidence" value="ECO:0007669"/>
    <property type="project" value="InterPro"/>
</dbReference>
<dbReference type="InterPro" id="IPR012132">
    <property type="entry name" value="GMC_OxRdtase"/>
</dbReference>
<dbReference type="EMBL" id="KN837122">
    <property type="protein sequence ID" value="KIJ43571.1"/>
    <property type="molecule type" value="Genomic_DNA"/>
</dbReference>
<feature type="domain" description="Glucose-methanol-choline oxidoreductase N-terminal" evidence="5">
    <location>
        <begin position="61"/>
        <end position="152"/>
    </location>
</feature>
<dbReference type="OrthoDB" id="269227at2759"/>
<evidence type="ECO:0000259" key="6">
    <source>
        <dbReference type="Pfam" id="PF05199"/>
    </source>
</evidence>
<evidence type="ECO:0000313" key="7">
    <source>
        <dbReference type="EMBL" id="KIJ43571.1"/>
    </source>
</evidence>